<gene>
    <name evidence="3" type="ORF">ONT19_04615</name>
</gene>
<organism evidence="3 4">
    <name type="scientific">Segatella copri</name>
    <dbReference type="NCBI Taxonomy" id="165179"/>
    <lineage>
        <taxon>Bacteria</taxon>
        <taxon>Pseudomonadati</taxon>
        <taxon>Bacteroidota</taxon>
        <taxon>Bacteroidia</taxon>
        <taxon>Bacteroidales</taxon>
        <taxon>Prevotellaceae</taxon>
        <taxon>Segatella</taxon>
    </lineage>
</organism>
<feature type="signal peptide" evidence="1">
    <location>
        <begin position="1"/>
        <end position="26"/>
    </location>
</feature>
<feature type="chain" id="PRO_5043767404" description="Bacterial Ig-like domain-containing protein" evidence="1">
    <location>
        <begin position="27"/>
        <end position="276"/>
    </location>
</feature>
<dbReference type="Proteomes" id="UP001209417">
    <property type="component" value="Unassembled WGS sequence"/>
</dbReference>
<comment type="caution">
    <text evidence="3">The sequence shown here is derived from an EMBL/GenBank/DDBJ whole genome shotgun (WGS) entry which is preliminary data.</text>
</comment>
<dbReference type="Pfam" id="PF20251">
    <property type="entry name" value="Big_14"/>
    <property type="match status" value="1"/>
</dbReference>
<evidence type="ECO:0000259" key="2">
    <source>
        <dbReference type="Pfam" id="PF20251"/>
    </source>
</evidence>
<sequence>MRLKPKLLNAIILGLTMFLSMQTTCAACNPSMAIQQKKVATVGKKRVAISKKRVVKSKKRTYRKASARKYSHRELNAIMRILERKFLSEDKTPALRNVVGFGMGSNSIDVALRWNTKEKQLEFRRQIYNSPAIRFEGKLDPIIDNREGVSTYQGISLKAEKPSYPLGTTEIRFTITNHSGEEFVYGDAYSITAQGADGNWFVVPTDCLFTAIGHVLNDGQSGTITAHLFPDILPNKPGVYRFFYEDNIDGNKVLLMATFELRETKSENCRFYGVTL</sequence>
<name>A0AAW5U5B9_9BACT</name>
<keyword evidence="1" id="KW-0732">Signal</keyword>
<dbReference type="EMBL" id="JAPDVG010000001">
    <property type="protein sequence ID" value="MCW4130896.1"/>
    <property type="molecule type" value="Genomic_DNA"/>
</dbReference>
<protein>
    <recommendedName>
        <fullName evidence="2">Bacterial Ig-like domain-containing protein</fullName>
    </recommendedName>
</protein>
<dbReference type="AlphaFoldDB" id="A0AAW5U5B9"/>
<reference evidence="3" key="1">
    <citation type="submission" date="2022-11" db="EMBL/GenBank/DDBJ databases">
        <title>Genomic repertoires linked with pathogenic potency of arthritogenic Prevotella copri isolated from the gut of rheumatoid arthritis patients.</title>
        <authorList>
            <person name="Nii T."/>
            <person name="Maeda Y."/>
            <person name="Motooka D."/>
            <person name="Naito M."/>
            <person name="Matsumoto Y."/>
            <person name="Ogawa T."/>
            <person name="Oguro-Igashira E."/>
            <person name="Kishikawa T."/>
            <person name="Yamashita M."/>
            <person name="Koizumi S."/>
            <person name="Kurakawa T."/>
            <person name="Okumura R."/>
            <person name="Kayama H."/>
            <person name="Murakami M."/>
            <person name="Sakaguchi T."/>
            <person name="Das B."/>
            <person name="Nakamura S."/>
            <person name="Okada Y."/>
            <person name="Kumanogoh A."/>
            <person name="Takeda K."/>
        </authorList>
    </citation>
    <scope>NUCLEOTIDE SEQUENCE</scope>
    <source>
        <strain evidence="3">H019-1</strain>
    </source>
</reference>
<evidence type="ECO:0000313" key="3">
    <source>
        <dbReference type="EMBL" id="MCW4130896.1"/>
    </source>
</evidence>
<evidence type="ECO:0000313" key="4">
    <source>
        <dbReference type="Proteomes" id="UP001209417"/>
    </source>
</evidence>
<feature type="domain" description="Bacterial Ig-like" evidence="2">
    <location>
        <begin position="153"/>
        <end position="243"/>
    </location>
</feature>
<proteinExistence type="predicted"/>
<accession>A0AAW5U5B9</accession>
<dbReference type="InterPro" id="IPR046878">
    <property type="entry name" value="Big_14"/>
</dbReference>
<evidence type="ECO:0000256" key="1">
    <source>
        <dbReference type="SAM" id="SignalP"/>
    </source>
</evidence>
<dbReference type="RefSeq" id="WP_264952180.1">
    <property type="nucleotide sequence ID" value="NZ_JAPDVE010000013.1"/>
</dbReference>